<evidence type="ECO:0000256" key="1">
    <source>
        <dbReference type="ARBA" id="ARBA00009085"/>
    </source>
</evidence>
<dbReference type="InterPro" id="IPR038765">
    <property type="entry name" value="Papain-like_cys_pep_sf"/>
</dbReference>
<evidence type="ECO:0000256" key="2">
    <source>
        <dbReference type="ARBA" id="ARBA00022786"/>
    </source>
</evidence>
<feature type="compositionally biased region" description="Basic and acidic residues" evidence="4">
    <location>
        <begin position="433"/>
        <end position="463"/>
    </location>
</feature>
<feature type="compositionally biased region" description="Basic and acidic residues" evidence="4">
    <location>
        <begin position="567"/>
        <end position="586"/>
    </location>
</feature>
<dbReference type="AlphaFoldDB" id="A0A2D0QIF7"/>
<dbReference type="InterPro" id="IPR052398">
    <property type="entry name" value="Ubiquitin_hydrolase_53/54"/>
</dbReference>
<dbReference type="RefSeq" id="XP_047008280.1">
    <property type="nucleotide sequence ID" value="XM_047152324.2"/>
</dbReference>
<dbReference type="InterPro" id="IPR001394">
    <property type="entry name" value="Peptidase_C19_UCH"/>
</dbReference>
<feature type="region of interest" description="Disordered" evidence="4">
    <location>
        <begin position="422"/>
        <end position="517"/>
    </location>
</feature>
<dbReference type="PROSITE" id="PS50235">
    <property type="entry name" value="USP_3"/>
    <property type="match status" value="1"/>
</dbReference>
<dbReference type="KEGG" id="ipu:108261014"/>
<dbReference type="GeneID" id="108261014"/>
<dbReference type="Pfam" id="PF00443">
    <property type="entry name" value="UCH"/>
    <property type="match status" value="1"/>
</dbReference>
<feature type="region of interest" description="Disordered" evidence="4">
    <location>
        <begin position="533"/>
        <end position="661"/>
    </location>
</feature>
<dbReference type="SUPFAM" id="SSF54001">
    <property type="entry name" value="Cysteine proteinases"/>
    <property type="match status" value="1"/>
</dbReference>
<evidence type="ECO:0000259" key="5">
    <source>
        <dbReference type="PROSITE" id="PS50235"/>
    </source>
</evidence>
<evidence type="ECO:0000256" key="3">
    <source>
        <dbReference type="ARBA" id="ARBA00022801"/>
    </source>
</evidence>
<gene>
    <name evidence="7 8 9" type="primary">usp53b</name>
</gene>
<feature type="compositionally biased region" description="Polar residues" evidence="4">
    <location>
        <begin position="602"/>
        <end position="622"/>
    </location>
</feature>
<evidence type="ECO:0000313" key="8">
    <source>
        <dbReference type="RefSeq" id="XP_047008279.1"/>
    </source>
</evidence>
<keyword evidence="2" id="KW-0833">Ubl conjugation pathway</keyword>
<dbReference type="GO" id="GO:0016579">
    <property type="term" value="P:protein deubiquitination"/>
    <property type="evidence" value="ECO:0007669"/>
    <property type="project" value="InterPro"/>
</dbReference>
<dbReference type="GO" id="GO:0007605">
    <property type="term" value="P:sensory perception of sound"/>
    <property type="evidence" value="ECO:0007669"/>
    <property type="project" value="TreeGrafter"/>
</dbReference>
<feature type="domain" description="USP" evidence="5">
    <location>
        <begin position="43"/>
        <end position="363"/>
    </location>
</feature>
<dbReference type="GO" id="GO:0005911">
    <property type="term" value="C:cell-cell junction"/>
    <property type="evidence" value="ECO:0007669"/>
    <property type="project" value="TreeGrafter"/>
</dbReference>
<dbReference type="GO" id="GO:0004843">
    <property type="term" value="F:cysteine-type deubiquitinase activity"/>
    <property type="evidence" value="ECO:0007669"/>
    <property type="project" value="InterPro"/>
</dbReference>
<dbReference type="CTD" id="100537347"/>
<feature type="region of interest" description="Disordered" evidence="4">
    <location>
        <begin position="824"/>
        <end position="863"/>
    </location>
</feature>
<dbReference type="CDD" id="cd02257">
    <property type="entry name" value="Peptidase_C19"/>
    <property type="match status" value="1"/>
</dbReference>
<proteinExistence type="inferred from homology"/>
<accession>A0A2D0QIF7</accession>
<protein>
    <submittedName>
        <fullName evidence="7 8">Inactive ubiquitin carboxyl-terminal hydrolase 53 isoform X1</fullName>
    </submittedName>
</protein>
<reference evidence="6" key="1">
    <citation type="journal article" date="2016" name="Nat. Commun.">
        <title>The channel catfish genome sequence provides insights into the evolution of scale formation in teleosts.</title>
        <authorList>
            <person name="Liu Z."/>
            <person name="Liu S."/>
            <person name="Yao J."/>
            <person name="Bao L."/>
            <person name="Zhang J."/>
            <person name="Li Y."/>
            <person name="Jiang C."/>
            <person name="Sun L."/>
            <person name="Wang R."/>
            <person name="Zhang Y."/>
            <person name="Zhou T."/>
            <person name="Zeng Q."/>
            <person name="Fu Q."/>
            <person name="Gao S."/>
            <person name="Li N."/>
            <person name="Koren S."/>
            <person name="Jiang Y."/>
            <person name="Zimin A."/>
            <person name="Xu P."/>
            <person name="Phillippy A.M."/>
            <person name="Geng X."/>
            <person name="Song L."/>
            <person name="Sun F."/>
            <person name="Li C."/>
            <person name="Wang X."/>
            <person name="Chen A."/>
            <person name="Jin Y."/>
            <person name="Yuan Z."/>
            <person name="Yang Y."/>
            <person name="Tan S."/>
            <person name="Peatman E."/>
            <person name="Lu J."/>
            <person name="Qin Z."/>
            <person name="Dunham R."/>
            <person name="Li Z."/>
            <person name="Sonstegard T."/>
            <person name="Feng J."/>
            <person name="Danzmann R.G."/>
            <person name="Schroeder S."/>
            <person name="Scheffler B."/>
            <person name="Duke M.V."/>
            <person name="Ballard L."/>
            <person name="Kucuktas H."/>
            <person name="Kaltenboeck L."/>
            <person name="Liu H."/>
            <person name="Armbruster J."/>
            <person name="Xie Y."/>
            <person name="Kirby M.L."/>
            <person name="Tian Y."/>
            <person name="Flanagan M.E."/>
            <person name="Mu W."/>
            <person name="Waldbieser G.C."/>
        </authorList>
    </citation>
    <scope>NUCLEOTIDE SEQUENCE [LARGE SCALE GENOMIC DNA]</scope>
    <source>
        <strain evidence="6">SDA103</strain>
    </source>
</reference>
<dbReference type="RefSeq" id="XP_047008279.1">
    <property type="nucleotide sequence ID" value="XM_047152323.2"/>
</dbReference>
<feature type="compositionally biased region" description="Basic and acidic residues" evidence="4">
    <location>
        <begin position="771"/>
        <end position="780"/>
    </location>
</feature>
<keyword evidence="3 7" id="KW-0378">Hydrolase</keyword>
<dbReference type="Proteomes" id="UP000221080">
    <property type="component" value="Chromosome 29"/>
</dbReference>
<evidence type="ECO:0000313" key="6">
    <source>
        <dbReference type="Proteomes" id="UP000221080"/>
    </source>
</evidence>
<feature type="compositionally biased region" description="Basic and acidic residues" evidence="4">
    <location>
        <begin position="476"/>
        <end position="494"/>
    </location>
</feature>
<dbReference type="RefSeq" id="XP_017317314.1">
    <property type="nucleotide sequence ID" value="XM_017461825.3"/>
</dbReference>
<dbReference type="FunFam" id="3.90.70.10:FF:000041">
    <property type="entry name" value="Inactive ubiquitin carboxyl-terminal hydrolase 53"/>
    <property type="match status" value="1"/>
</dbReference>
<keyword evidence="6" id="KW-1185">Reference proteome</keyword>
<dbReference type="OrthoDB" id="205782at2759"/>
<evidence type="ECO:0000256" key="4">
    <source>
        <dbReference type="SAM" id="MobiDB-lite"/>
    </source>
</evidence>
<reference evidence="7 8" key="2">
    <citation type="submission" date="2025-04" db="UniProtKB">
        <authorList>
            <consortium name="RefSeq"/>
        </authorList>
    </citation>
    <scope>IDENTIFICATION</scope>
    <source>
        <tissue evidence="7 8">Blood</tissue>
    </source>
</reference>
<organism evidence="6 7">
    <name type="scientific">Ictalurus punctatus</name>
    <name type="common">Channel catfish</name>
    <name type="synonym">Silurus punctatus</name>
    <dbReference type="NCBI Taxonomy" id="7998"/>
    <lineage>
        <taxon>Eukaryota</taxon>
        <taxon>Metazoa</taxon>
        <taxon>Chordata</taxon>
        <taxon>Craniata</taxon>
        <taxon>Vertebrata</taxon>
        <taxon>Euteleostomi</taxon>
        <taxon>Actinopterygii</taxon>
        <taxon>Neopterygii</taxon>
        <taxon>Teleostei</taxon>
        <taxon>Ostariophysi</taxon>
        <taxon>Siluriformes</taxon>
        <taxon>Ictaluridae</taxon>
        <taxon>Ictalurus</taxon>
    </lineage>
</organism>
<feature type="region of interest" description="Disordered" evidence="4">
    <location>
        <begin position="676"/>
        <end position="792"/>
    </location>
</feature>
<evidence type="ECO:0000313" key="7">
    <source>
        <dbReference type="RefSeq" id="XP_017317314.1"/>
    </source>
</evidence>
<dbReference type="GO" id="GO:0010996">
    <property type="term" value="P:response to auditory stimulus"/>
    <property type="evidence" value="ECO:0007669"/>
    <property type="project" value="TreeGrafter"/>
</dbReference>
<feature type="compositionally biased region" description="Low complexity" evidence="4">
    <location>
        <begin position="721"/>
        <end position="735"/>
    </location>
</feature>
<comment type="similarity">
    <text evidence="1">Belongs to the peptidase C19 family.</text>
</comment>
<dbReference type="PANTHER" id="PTHR22975">
    <property type="entry name" value="UBIQUITIN SPECIFIC PROTEINASE"/>
    <property type="match status" value="1"/>
</dbReference>
<evidence type="ECO:0000313" key="9">
    <source>
        <dbReference type="RefSeq" id="XP_047008280.1"/>
    </source>
</evidence>
<sequence length="863" mass="96299">MAWVKLFRKPGSGGFGAGTGGVAGPGLGKSYQPGSMLSLALTKGLLNEPGQNSCFLNSAVQVLWQLDIFRRSLRQLSAHFCLGDACIFCALKSIFSQFQQSRERVLPSDSLRHALAETFKDEQRFQLGLMDDAAECFENILERIHLHLVCDSGEICTSRSCITHQKFAMTLYEQFVCRSCGASLDPLPFTELVHYVSTTALCQQVERALERTDRLRSDMFSELLQAANTMGDLRNCPSNCGQSIKIRRVLMNCPEIVTIGFVWDAEQSDLTEDVIRSLGPHLNLSGLFYRVTDENAKKRELHLVGMICYSSRHYLAFAYHSKSSKWVFFDDATVKEIGSKWKDVASKCIRGHFQPLLLFYANPDGSAVSNEDAPRQTTMWSQYKSALNGDGPGNVMISGPKRLDGGREAAASLRNINKHTLQSANRIKVYPDGPRETSHGAERARRETDRVHRRADTLQHRDVTYPGSSCPSENGPRSHSDHRTQRMPRPDRTDISAPHMNTVGGPGGKPKPSWRPVREVLNVDRVLSELELRKQQQQVHGSPRCNRRQERALSERGPRGLMTIYEDETRPETESRSSQESRRDAVLRGGATAVPRADHWTIQRTESGYESSDRLSSGSANADSPVVENLLGTETRGTESQQLRAPVHTHSRVDGKTEAVRSPMIHIKHVLKIQGRKSENLLKGSPNASPRRKQRYSSSECNSSDETSNTASEQEDSAYRSSTSETAPAESSLAPHTPPSRPKHAQRAADARREPPFRPRLLQTPLSDLKCVAEPERRDEETSETEQSRSKAGVSLTTYFSVDSCMTDAYRLKYHHQRPLVLSMAPPPTDHAKIRADTGSNSNKSMAKWHPVSPKGLDEHGYL</sequence>
<feature type="compositionally biased region" description="Basic and acidic residues" evidence="4">
    <location>
        <begin position="547"/>
        <end position="558"/>
    </location>
</feature>
<dbReference type="InterPro" id="IPR028889">
    <property type="entry name" value="USP"/>
</dbReference>
<name>A0A2D0QIF7_ICTPU</name>
<dbReference type="PANTHER" id="PTHR22975:SF38">
    <property type="entry name" value="INACTIVE UBIQUITIN CARBOXYL-TERMINAL HYDROLASE 53 ISOFORM X1"/>
    <property type="match status" value="1"/>
</dbReference>
<feature type="compositionally biased region" description="Basic and acidic residues" evidence="4">
    <location>
        <begin position="747"/>
        <end position="757"/>
    </location>
</feature>
<feature type="compositionally biased region" description="Low complexity" evidence="4">
    <location>
        <begin position="697"/>
        <end position="710"/>
    </location>
</feature>
<dbReference type="Gene3D" id="3.90.70.10">
    <property type="entry name" value="Cysteine proteinases"/>
    <property type="match status" value="1"/>
</dbReference>
<feature type="compositionally biased region" description="Polar residues" evidence="4">
    <location>
        <begin position="466"/>
        <end position="475"/>
    </location>
</feature>